<dbReference type="Pfam" id="PF12833">
    <property type="entry name" value="HTH_18"/>
    <property type="match status" value="1"/>
</dbReference>
<evidence type="ECO:0000259" key="4">
    <source>
        <dbReference type="PROSITE" id="PS01124"/>
    </source>
</evidence>
<evidence type="ECO:0000313" key="6">
    <source>
        <dbReference type="Proteomes" id="UP000236311"/>
    </source>
</evidence>
<keyword evidence="1" id="KW-0805">Transcription regulation</keyword>
<dbReference type="InterPro" id="IPR013096">
    <property type="entry name" value="Cupin_2"/>
</dbReference>
<dbReference type="SMART" id="SM00342">
    <property type="entry name" value="HTH_ARAC"/>
    <property type="match status" value="1"/>
</dbReference>
<name>A0A2K4ZHM6_9FIRM</name>
<protein>
    <submittedName>
        <fullName evidence="5">Regulatory protein SoxS</fullName>
    </submittedName>
</protein>
<dbReference type="SUPFAM" id="SSF46689">
    <property type="entry name" value="Homeodomain-like"/>
    <property type="match status" value="2"/>
</dbReference>
<evidence type="ECO:0000313" key="5">
    <source>
        <dbReference type="EMBL" id="SOY29980.1"/>
    </source>
</evidence>
<dbReference type="OrthoDB" id="9776971at2"/>
<organism evidence="5 6">
    <name type="scientific">Acetatifactor muris</name>
    <dbReference type="NCBI Taxonomy" id="879566"/>
    <lineage>
        <taxon>Bacteria</taxon>
        <taxon>Bacillati</taxon>
        <taxon>Bacillota</taxon>
        <taxon>Clostridia</taxon>
        <taxon>Lachnospirales</taxon>
        <taxon>Lachnospiraceae</taxon>
        <taxon>Acetatifactor</taxon>
    </lineage>
</organism>
<evidence type="ECO:0000256" key="2">
    <source>
        <dbReference type="ARBA" id="ARBA00023125"/>
    </source>
</evidence>
<dbReference type="Proteomes" id="UP000236311">
    <property type="component" value="Unassembled WGS sequence"/>
</dbReference>
<dbReference type="GO" id="GO:0043565">
    <property type="term" value="F:sequence-specific DNA binding"/>
    <property type="evidence" value="ECO:0007669"/>
    <property type="project" value="InterPro"/>
</dbReference>
<accession>A0A2K4ZHM6</accession>
<dbReference type="Pfam" id="PF07883">
    <property type="entry name" value="Cupin_2"/>
    <property type="match status" value="1"/>
</dbReference>
<dbReference type="PANTHER" id="PTHR43280:SF34">
    <property type="entry name" value="ARAC-FAMILY TRANSCRIPTIONAL REGULATOR"/>
    <property type="match status" value="1"/>
</dbReference>
<dbReference type="EMBL" id="OFSM01000013">
    <property type="protein sequence ID" value="SOY29980.1"/>
    <property type="molecule type" value="Genomic_DNA"/>
</dbReference>
<dbReference type="AlphaFoldDB" id="A0A2K4ZHM6"/>
<evidence type="ECO:0000256" key="3">
    <source>
        <dbReference type="ARBA" id="ARBA00023163"/>
    </source>
</evidence>
<dbReference type="GO" id="GO:0003700">
    <property type="term" value="F:DNA-binding transcription factor activity"/>
    <property type="evidence" value="ECO:0007669"/>
    <property type="project" value="InterPro"/>
</dbReference>
<dbReference type="InterPro" id="IPR014710">
    <property type="entry name" value="RmlC-like_jellyroll"/>
</dbReference>
<dbReference type="InterPro" id="IPR018060">
    <property type="entry name" value="HTH_AraC"/>
</dbReference>
<feature type="domain" description="HTH araC/xylS-type" evidence="4">
    <location>
        <begin position="159"/>
        <end position="257"/>
    </location>
</feature>
<sequence length="262" mass="30994">MRPFYENKQVGFQCFLCKDITFPAHLHNAVELIFIREGTLEVTISNQTRKIRKDEAAIIFPDMVHSYLAEASCMAVICIFAPAHAKEYYQLFRKQQPECPFFSSGTQNPDIPFAFDRMLHYAEQSRTVSEAWLNLILAYLMPEAKFTARNRQEDADVGYQLISYISLHFQEPLTLERIARELHFNKYYISRIFTQKLHCNFHEYINRLRLDYAARQLRDTDCHITDIWQEAGFESQKTFNRTFLACYRMTPSQYRRVLPPIS</sequence>
<evidence type="ECO:0000256" key="1">
    <source>
        <dbReference type="ARBA" id="ARBA00023015"/>
    </source>
</evidence>
<keyword evidence="3" id="KW-0804">Transcription</keyword>
<dbReference type="InterPro" id="IPR037923">
    <property type="entry name" value="HTH-like"/>
</dbReference>
<keyword evidence="2" id="KW-0238">DNA-binding</keyword>
<dbReference type="Gene3D" id="1.10.10.60">
    <property type="entry name" value="Homeodomain-like"/>
    <property type="match status" value="2"/>
</dbReference>
<dbReference type="SUPFAM" id="SSF51215">
    <property type="entry name" value="Regulatory protein AraC"/>
    <property type="match status" value="1"/>
</dbReference>
<dbReference type="PROSITE" id="PS01124">
    <property type="entry name" value="HTH_ARAC_FAMILY_2"/>
    <property type="match status" value="1"/>
</dbReference>
<dbReference type="InterPro" id="IPR009057">
    <property type="entry name" value="Homeodomain-like_sf"/>
</dbReference>
<reference evidence="5 6" key="1">
    <citation type="submission" date="2018-01" db="EMBL/GenBank/DDBJ databases">
        <authorList>
            <person name="Gaut B.S."/>
            <person name="Morton B.R."/>
            <person name="Clegg M.T."/>
            <person name="Duvall M.R."/>
        </authorList>
    </citation>
    <scope>NUCLEOTIDE SEQUENCE [LARGE SCALE GENOMIC DNA]</scope>
    <source>
        <strain evidence="5">GP69</strain>
    </source>
</reference>
<dbReference type="RefSeq" id="WP_103240062.1">
    <property type="nucleotide sequence ID" value="NZ_JANJZD010000012.1"/>
</dbReference>
<proteinExistence type="predicted"/>
<dbReference type="Gene3D" id="2.60.120.10">
    <property type="entry name" value="Jelly Rolls"/>
    <property type="match status" value="1"/>
</dbReference>
<gene>
    <name evidence="5" type="primary">soxS_3</name>
    <name evidence="5" type="ORF">AMURIS_02701</name>
</gene>
<dbReference type="PANTHER" id="PTHR43280">
    <property type="entry name" value="ARAC-FAMILY TRANSCRIPTIONAL REGULATOR"/>
    <property type="match status" value="1"/>
</dbReference>
<keyword evidence="6" id="KW-1185">Reference proteome</keyword>